<comment type="similarity">
    <text evidence="1">Belongs to the SufE family.</text>
</comment>
<gene>
    <name evidence="3" type="ORF">SAMN02910417_01992</name>
</gene>
<proteinExistence type="inferred from homology"/>
<dbReference type="Gene3D" id="3.90.1010.10">
    <property type="match status" value="1"/>
</dbReference>
<organism evidence="3 4">
    <name type="scientific">Eubacterium oxidoreducens</name>
    <dbReference type="NCBI Taxonomy" id="1732"/>
    <lineage>
        <taxon>Bacteria</taxon>
        <taxon>Bacillati</taxon>
        <taxon>Bacillota</taxon>
        <taxon>Clostridia</taxon>
        <taxon>Eubacteriales</taxon>
        <taxon>Eubacteriaceae</taxon>
        <taxon>Eubacterium</taxon>
    </lineage>
</organism>
<dbReference type="AlphaFoldDB" id="A0A1G6C1W9"/>
<dbReference type="InterPro" id="IPR003808">
    <property type="entry name" value="Fe-S_metab-assoc_dom"/>
</dbReference>
<dbReference type="PANTHER" id="PTHR43597">
    <property type="entry name" value="SULFUR ACCEPTOR PROTEIN CSDE"/>
    <property type="match status" value="1"/>
</dbReference>
<dbReference type="OrthoDB" id="9799320at2"/>
<reference evidence="3 4" key="1">
    <citation type="submission" date="2016-10" db="EMBL/GenBank/DDBJ databases">
        <authorList>
            <person name="de Groot N.N."/>
        </authorList>
    </citation>
    <scope>NUCLEOTIDE SEQUENCE [LARGE SCALE GENOMIC DNA]</scope>
    <source>
        <strain evidence="3 4">DSM 3217</strain>
    </source>
</reference>
<protein>
    <submittedName>
        <fullName evidence="3">Cysteine desulfuration protein SufE</fullName>
    </submittedName>
</protein>
<dbReference type="EMBL" id="FMXR01000014">
    <property type="protein sequence ID" value="SDB26845.1"/>
    <property type="molecule type" value="Genomic_DNA"/>
</dbReference>
<dbReference type="SUPFAM" id="SSF82649">
    <property type="entry name" value="SufE/NifU"/>
    <property type="match status" value="1"/>
</dbReference>
<dbReference type="RefSeq" id="WP_090174206.1">
    <property type="nucleotide sequence ID" value="NZ_FMXR01000014.1"/>
</dbReference>
<evidence type="ECO:0000313" key="4">
    <source>
        <dbReference type="Proteomes" id="UP000199228"/>
    </source>
</evidence>
<dbReference type="STRING" id="1732.SAMN02910417_01992"/>
<feature type="domain" description="Fe-S metabolism associated" evidence="2">
    <location>
        <begin position="14"/>
        <end position="133"/>
    </location>
</feature>
<dbReference type="Proteomes" id="UP000199228">
    <property type="component" value="Unassembled WGS sequence"/>
</dbReference>
<dbReference type="PANTHER" id="PTHR43597:SF5">
    <property type="entry name" value="SUFE-LIKE PROTEIN 2, CHLOROPLASTIC"/>
    <property type="match status" value="1"/>
</dbReference>
<evidence type="ECO:0000259" key="2">
    <source>
        <dbReference type="Pfam" id="PF02657"/>
    </source>
</evidence>
<evidence type="ECO:0000313" key="3">
    <source>
        <dbReference type="EMBL" id="SDB26845.1"/>
    </source>
</evidence>
<accession>A0A1G6C1W9</accession>
<name>A0A1G6C1W9_EUBOX</name>
<dbReference type="Pfam" id="PF02657">
    <property type="entry name" value="SufE"/>
    <property type="match status" value="1"/>
</dbReference>
<sequence length="139" mass="16046">MARMTIAKDENTFIEDLNMLEDWFLQYEYLLQISCEMPKIPSEEKRDDNKVPGCQSGVWLKLSYKDGKVMVLADSDALIIRGIISIIVSLLNNRTPQEIIEYEPRFISETNIARQISTDRFKGLHAVVNSIQEYAKKCL</sequence>
<evidence type="ECO:0000256" key="1">
    <source>
        <dbReference type="ARBA" id="ARBA00010282"/>
    </source>
</evidence>
<keyword evidence="4" id="KW-1185">Reference proteome</keyword>